<proteinExistence type="predicted"/>
<sequence length="133" mass="15180">MALDLSYIIPIFLRRVFQNHPEVMFKPGPFYMGDGFLGAAMNWTCILWTIFVCVIFSFPTVKPITKENMNYTSVITISVMVLAFAWYIVDGHRHYHGPQSNLGLGRSYVDDGTADEITVAKSKIDREQDHEDV</sequence>
<dbReference type="GO" id="GO:0022857">
    <property type="term" value="F:transmembrane transporter activity"/>
    <property type="evidence" value="ECO:0007669"/>
    <property type="project" value="UniProtKB-ARBA"/>
</dbReference>
<keyword evidence="2" id="KW-0813">Transport</keyword>
<keyword evidence="8" id="KW-1185">Reference proteome</keyword>
<comment type="subcellular location">
    <subcellularLocation>
        <location evidence="1">Membrane</location>
        <topology evidence="1">Multi-pass membrane protein</topology>
    </subcellularLocation>
</comment>
<keyword evidence="3 6" id="KW-0812">Transmembrane</keyword>
<evidence type="ECO:0000256" key="6">
    <source>
        <dbReference type="SAM" id="Phobius"/>
    </source>
</evidence>
<evidence type="ECO:0000256" key="5">
    <source>
        <dbReference type="ARBA" id="ARBA00023136"/>
    </source>
</evidence>
<reference evidence="7" key="1">
    <citation type="submission" date="2023-06" db="EMBL/GenBank/DDBJ databases">
        <authorList>
            <consortium name="Lawrence Berkeley National Laboratory"/>
            <person name="Ahrendt S."/>
            <person name="Sahu N."/>
            <person name="Indic B."/>
            <person name="Wong-Bajracharya J."/>
            <person name="Merenyi Z."/>
            <person name="Ke H.-M."/>
            <person name="Monk M."/>
            <person name="Kocsube S."/>
            <person name="Drula E."/>
            <person name="Lipzen A."/>
            <person name="Balint B."/>
            <person name="Henrissat B."/>
            <person name="Andreopoulos B."/>
            <person name="Martin F.M."/>
            <person name="Harder C.B."/>
            <person name="Rigling D."/>
            <person name="Ford K.L."/>
            <person name="Foster G.D."/>
            <person name="Pangilinan J."/>
            <person name="Papanicolaou A."/>
            <person name="Barry K."/>
            <person name="LaButti K."/>
            <person name="Viragh M."/>
            <person name="Koriabine M."/>
            <person name="Yan M."/>
            <person name="Riley R."/>
            <person name="Champramary S."/>
            <person name="Plett K.L."/>
            <person name="Tsai I.J."/>
            <person name="Slot J."/>
            <person name="Sipos G."/>
            <person name="Plett J."/>
            <person name="Nagy L.G."/>
            <person name="Grigoriev I.V."/>
        </authorList>
    </citation>
    <scope>NUCLEOTIDE SEQUENCE</scope>
    <source>
        <strain evidence="7">CCBAS 213</strain>
    </source>
</reference>
<evidence type="ECO:0000256" key="1">
    <source>
        <dbReference type="ARBA" id="ARBA00004141"/>
    </source>
</evidence>
<keyword evidence="4 6" id="KW-1133">Transmembrane helix</keyword>
<comment type="caution">
    <text evidence="7">The sequence shown here is derived from an EMBL/GenBank/DDBJ whole genome shotgun (WGS) entry which is preliminary data.</text>
</comment>
<feature type="transmembrane region" description="Helical" evidence="6">
    <location>
        <begin position="36"/>
        <end position="58"/>
    </location>
</feature>
<dbReference type="PANTHER" id="PTHR45649:SF9">
    <property type="entry name" value="AMINO-ACID PERMEASE 2"/>
    <property type="match status" value="1"/>
</dbReference>
<dbReference type="RefSeq" id="XP_060334722.1">
    <property type="nucleotide sequence ID" value="XM_060472298.1"/>
</dbReference>
<name>A0AA39T461_ARMTA</name>
<evidence type="ECO:0000313" key="7">
    <source>
        <dbReference type="EMBL" id="KAK0463256.1"/>
    </source>
</evidence>
<dbReference type="GeneID" id="85355846"/>
<organism evidence="7 8">
    <name type="scientific">Armillaria tabescens</name>
    <name type="common">Ringless honey mushroom</name>
    <name type="synonym">Agaricus tabescens</name>
    <dbReference type="NCBI Taxonomy" id="1929756"/>
    <lineage>
        <taxon>Eukaryota</taxon>
        <taxon>Fungi</taxon>
        <taxon>Dikarya</taxon>
        <taxon>Basidiomycota</taxon>
        <taxon>Agaricomycotina</taxon>
        <taxon>Agaricomycetes</taxon>
        <taxon>Agaricomycetidae</taxon>
        <taxon>Agaricales</taxon>
        <taxon>Marasmiineae</taxon>
        <taxon>Physalacriaceae</taxon>
        <taxon>Desarmillaria</taxon>
    </lineage>
</organism>
<dbReference type="AlphaFoldDB" id="A0AA39T461"/>
<evidence type="ECO:0000313" key="8">
    <source>
        <dbReference type="Proteomes" id="UP001175211"/>
    </source>
</evidence>
<dbReference type="PANTHER" id="PTHR45649">
    <property type="entry name" value="AMINO-ACID PERMEASE BAT1"/>
    <property type="match status" value="1"/>
</dbReference>
<feature type="transmembrane region" description="Helical" evidence="6">
    <location>
        <begin position="70"/>
        <end position="89"/>
    </location>
</feature>
<keyword evidence="5 6" id="KW-0472">Membrane</keyword>
<dbReference type="Proteomes" id="UP001175211">
    <property type="component" value="Unassembled WGS sequence"/>
</dbReference>
<protein>
    <submittedName>
        <fullName evidence="7">Uncharacterized protein</fullName>
    </submittedName>
</protein>
<evidence type="ECO:0000256" key="3">
    <source>
        <dbReference type="ARBA" id="ARBA00022692"/>
    </source>
</evidence>
<accession>A0AA39T461</accession>
<evidence type="ECO:0000256" key="2">
    <source>
        <dbReference type="ARBA" id="ARBA00022448"/>
    </source>
</evidence>
<gene>
    <name evidence="7" type="ORF">EV420DRAFT_1523507</name>
</gene>
<dbReference type="EMBL" id="JAUEPS010000008">
    <property type="protein sequence ID" value="KAK0463256.1"/>
    <property type="molecule type" value="Genomic_DNA"/>
</dbReference>
<dbReference type="GO" id="GO:0016020">
    <property type="term" value="C:membrane"/>
    <property type="evidence" value="ECO:0007669"/>
    <property type="project" value="UniProtKB-SubCell"/>
</dbReference>
<evidence type="ECO:0000256" key="4">
    <source>
        <dbReference type="ARBA" id="ARBA00022989"/>
    </source>
</evidence>